<dbReference type="PROSITE" id="PS50235">
    <property type="entry name" value="USP_3"/>
    <property type="match status" value="1"/>
</dbReference>
<feature type="compositionally biased region" description="Basic and acidic residues" evidence="7">
    <location>
        <begin position="431"/>
        <end position="440"/>
    </location>
</feature>
<keyword evidence="4 6" id="KW-0863">Zinc-finger</keyword>
<feature type="region of interest" description="Disordered" evidence="7">
    <location>
        <begin position="144"/>
        <end position="167"/>
    </location>
</feature>
<dbReference type="PANTHER" id="PTHR21646:SF39">
    <property type="entry name" value="UBIQUITIN CARBOXYL-TERMINAL HYDROLASE 16"/>
    <property type="match status" value="1"/>
</dbReference>
<accession>A0A482XSJ3</accession>
<dbReference type="FunCoup" id="A0A482XSJ3">
    <property type="interactions" value="2149"/>
</dbReference>
<evidence type="ECO:0000256" key="5">
    <source>
        <dbReference type="ARBA" id="ARBA00022833"/>
    </source>
</evidence>
<evidence type="ECO:0000259" key="8">
    <source>
        <dbReference type="PROSITE" id="PS50235"/>
    </source>
</evidence>
<dbReference type="InterPro" id="IPR001394">
    <property type="entry name" value="Peptidase_C19_UCH"/>
</dbReference>
<dbReference type="InterPro" id="IPR028889">
    <property type="entry name" value="USP"/>
</dbReference>
<dbReference type="CDD" id="cd02667">
    <property type="entry name" value="Peptidase_C19K"/>
    <property type="match status" value="1"/>
</dbReference>
<dbReference type="GO" id="GO:0008270">
    <property type="term" value="F:zinc ion binding"/>
    <property type="evidence" value="ECO:0007669"/>
    <property type="project" value="UniProtKB-KW"/>
</dbReference>
<dbReference type="SUPFAM" id="SSF54001">
    <property type="entry name" value="Cysteine proteinases"/>
    <property type="match status" value="1"/>
</dbReference>
<dbReference type="EMBL" id="QKKF02000377">
    <property type="protein sequence ID" value="RZF49095.1"/>
    <property type="molecule type" value="Genomic_DNA"/>
</dbReference>
<dbReference type="Gene3D" id="3.30.40.10">
    <property type="entry name" value="Zinc/RING finger domain, C3HC4 (zinc finger)"/>
    <property type="match status" value="1"/>
</dbReference>
<dbReference type="PROSITE" id="PS00973">
    <property type="entry name" value="USP_2"/>
    <property type="match status" value="1"/>
</dbReference>
<comment type="caution">
    <text evidence="10">The sequence shown here is derived from an EMBL/GenBank/DDBJ whole genome shotgun (WGS) entry which is preliminary data.</text>
</comment>
<keyword evidence="3" id="KW-0479">Metal-binding</keyword>
<dbReference type="GO" id="GO:0004843">
    <property type="term" value="F:cysteine-type deubiquitinase activity"/>
    <property type="evidence" value="ECO:0007669"/>
    <property type="project" value="UniProtKB-EC"/>
</dbReference>
<feature type="compositionally biased region" description="Polar residues" evidence="7">
    <location>
        <begin position="155"/>
        <end position="167"/>
    </location>
</feature>
<dbReference type="OrthoDB" id="2020758at2759"/>
<evidence type="ECO:0000256" key="1">
    <source>
        <dbReference type="ARBA" id="ARBA00000707"/>
    </source>
</evidence>
<dbReference type="PROSITE" id="PS50271">
    <property type="entry name" value="ZF_UBP"/>
    <property type="match status" value="1"/>
</dbReference>
<protein>
    <recommendedName>
        <fullName evidence="2">ubiquitinyl hydrolase 1</fullName>
        <ecNumber evidence="2">3.4.19.12</ecNumber>
    </recommendedName>
</protein>
<name>A0A482XSJ3_LAOST</name>
<keyword evidence="5" id="KW-0862">Zinc</keyword>
<dbReference type="AlphaFoldDB" id="A0A482XSJ3"/>
<gene>
    <name evidence="10" type="ORF">LSTR_LSTR008381</name>
</gene>
<dbReference type="InterPro" id="IPR038765">
    <property type="entry name" value="Papain-like_cys_pep_sf"/>
</dbReference>
<dbReference type="InterPro" id="IPR050185">
    <property type="entry name" value="Ub_carboxyl-term_hydrolase"/>
</dbReference>
<dbReference type="InParanoid" id="A0A482XSJ3"/>
<dbReference type="PROSITE" id="PS00972">
    <property type="entry name" value="USP_1"/>
    <property type="match status" value="1"/>
</dbReference>
<dbReference type="SUPFAM" id="SSF57850">
    <property type="entry name" value="RING/U-box"/>
    <property type="match status" value="1"/>
</dbReference>
<feature type="compositionally biased region" description="Polar residues" evidence="7">
    <location>
        <begin position="605"/>
        <end position="616"/>
    </location>
</feature>
<dbReference type="Gene3D" id="3.90.70.10">
    <property type="entry name" value="Cysteine proteinases"/>
    <property type="match status" value="2"/>
</dbReference>
<reference evidence="10 11" key="1">
    <citation type="journal article" date="2017" name="Gigascience">
        <title>Genome sequence of the small brown planthopper, Laodelphax striatellus.</title>
        <authorList>
            <person name="Zhu J."/>
            <person name="Jiang F."/>
            <person name="Wang X."/>
            <person name="Yang P."/>
            <person name="Bao Y."/>
            <person name="Zhao W."/>
            <person name="Wang W."/>
            <person name="Lu H."/>
            <person name="Wang Q."/>
            <person name="Cui N."/>
            <person name="Li J."/>
            <person name="Chen X."/>
            <person name="Luo L."/>
            <person name="Yu J."/>
            <person name="Kang L."/>
            <person name="Cui F."/>
        </authorList>
    </citation>
    <scope>NUCLEOTIDE SEQUENCE [LARGE SCALE GENOMIC DNA]</scope>
    <source>
        <strain evidence="10">Lst14</strain>
    </source>
</reference>
<feature type="domain" description="UBP-type" evidence="9">
    <location>
        <begin position="34"/>
        <end position="151"/>
    </location>
</feature>
<feature type="compositionally biased region" description="Acidic residues" evidence="7">
    <location>
        <begin position="477"/>
        <end position="487"/>
    </location>
</feature>
<feature type="compositionally biased region" description="Polar residues" evidence="7">
    <location>
        <begin position="497"/>
        <end position="514"/>
    </location>
</feature>
<organism evidence="10 11">
    <name type="scientific">Laodelphax striatellus</name>
    <name type="common">Small brown planthopper</name>
    <name type="synonym">Delphax striatella</name>
    <dbReference type="NCBI Taxonomy" id="195883"/>
    <lineage>
        <taxon>Eukaryota</taxon>
        <taxon>Metazoa</taxon>
        <taxon>Ecdysozoa</taxon>
        <taxon>Arthropoda</taxon>
        <taxon>Hexapoda</taxon>
        <taxon>Insecta</taxon>
        <taxon>Pterygota</taxon>
        <taxon>Neoptera</taxon>
        <taxon>Paraneoptera</taxon>
        <taxon>Hemiptera</taxon>
        <taxon>Auchenorrhyncha</taxon>
        <taxon>Fulgoroidea</taxon>
        <taxon>Delphacidae</taxon>
        <taxon>Criomorphinae</taxon>
        <taxon>Laodelphax</taxon>
    </lineage>
</organism>
<dbReference type="Proteomes" id="UP000291343">
    <property type="component" value="Unassembled WGS sequence"/>
</dbReference>
<comment type="catalytic activity">
    <reaction evidence="1">
        <text>Thiol-dependent hydrolysis of ester, thioester, amide, peptide and isopeptide bonds formed by the C-terminal Gly of ubiquitin (a 76-residue protein attached to proteins as an intracellular targeting signal).</text>
        <dbReference type="EC" id="3.4.19.12"/>
    </reaction>
</comment>
<evidence type="ECO:0000313" key="10">
    <source>
        <dbReference type="EMBL" id="RZF49095.1"/>
    </source>
</evidence>
<dbReference type="SMR" id="A0A482XSJ3"/>
<evidence type="ECO:0000256" key="3">
    <source>
        <dbReference type="ARBA" id="ARBA00022723"/>
    </source>
</evidence>
<feature type="region of interest" description="Disordered" evidence="7">
    <location>
        <begin position="587"/>
        <end position="644"/>
    </location>
</feature>
<dbReference type="GO" id="GO:0016579">
    <property type="term" value="P:protein deubiquitination"/>
    <property type="evidence" value="ECO:0007669"/>
    <property type="project" value="InterPro"/>
</dbReference>
<feature type="region of interest" description="Disordered" evidence="7">
    <location>
        <begin position="431"/>
        <end position="546"/>
    </location>
</feature>
<feature type="region of interest" description="Disordered" evidence="7">
    <location>
        <begin position="936"/>
        <end position="956"/>
    </location>
</feature>
<evidence type="ECO:0000256" key="2">
    <source>
        <dbReference type="ARBA" id="ARBA00012759"/>
    </source>
</evidence>
<dbReference type="Pfam" id="PF02148">
    <property type="entry name" value="zf-UBP"/>
    <property type="match status" value="1"/>
</dbReference>
<evidence type="ECO:0000256" key="4">
    <source>
        <dbReference type="ARBA" id="ARBA00022771"/>
    </source>
</evidence>
<evidence type="ECO:0000313" key="11">
    <source>
        <dbReference type="Proteomes" id="UP000291343"/>
    </source>
</evidence>
<feature type="compositionally biased region" description="Low complexity" evidence="7">
    <location>
        <begin position="524"/>
        <end position="546"/>
    </location>
</feature>
<proteinExistence type="predicted"/>
<dbReference type="PANTHER" id="PTHR21646">
    <property type="entry name" value="UBIQUITIN CARBOXYL-TERMINAL HYDROLASE"/>
    <property type="match status" value="1"/>
</dbReference>
<dbReference type="STRING" id="195883.A0A482XSJ3"/>
<evidence type="ECO:0000256" key="7">
    <source>
        <dbReference type="SAM" id="MobiDB-lite"/>
    </source>
</evidence>
<feature type="region of interest" description="Disordered" evidence="7">
    <location>
        <begin position="837"/>
        <end position="864"/>
    </location>
</feature>
<dbReference type="InterPro" id="IPR013083">
    <property type="entry name" value="Znf_RING/FYVE/PHD"/>
</dbReference>
<dbReference type="Pfam" id="PF00443">
    <property type="entry name" value="UCH"/>
    <property type="match status" value="1"/>
</dbReference>
<dbReference type="InterPro" id="IPR001607">
    <property type="entry name" value="Znf_UBP"/>
</dbReference>
<keyword evidence="11" id="KW-1185">Reference proteome</keyword>
<sequence>MGKKKNRQNSNMAVNVDCSESWDATNNVTADPDESCKHIVKVLKKWKNSENFKNARENLHCGYCKASSQADSKKSLQLCLSCGASSCGIDGENHAKHHYDTPRSDCHCLTIDLESLSLWCYECNLEPVIPQKCRARIDEIKEKIKNVSEKHQPPRKSSNSTSENKVLNKNQFMATNKEDKKTQPVIPNKVKGLSNLGNTCFFNSVLQCLAQTPGLAECLREMRKGGEEISIVPKDSEPITGTLEKGGPVSGALLDLISEMSSSESRSADSFGKSVLVPRDLMTELGKKCPQLMDGDQHDSHELLRQLLDVVFNEDLRRYRRIILKKFGLEKTNPEAVPEEKRKWLKGLDNLVSEQFVMKPYEVFRGTLVSELQCEECHNISSREENFLDLSLPVNVEKPQPPAFARRKYLNQTNSVNGKLPCTVQSNVAVDDNKAEEAKSPKRGNRRGVKRNREAYQVIRDHGEGSITEEEKKENDADVEDNVEIGVDDQKEVFESGYSSEKPASSRTSPTTESRQNDGDADADSACASPSASLSVQSPSECSHKVSAAVSAALANLAADASEQVTSPPNLPDPLTSNLPVASALPYTESENSSDSAGSLRANPGFSSPDLSTESLQDIGLLSQERSGGSEHDDSQSNDISSTSKDHDVAVTMMTHNYFCPPTTYSSSTFCQSEDSSGSAINPLPQQAGYTDFVSALKAIEEADDDEHSLGKPIETDRPCFNNLALTETIVKNDSGDPNSGLTITPIEEASCAATEAYGNIDLETTLPCLDYISPNCRLKEFTLENLSGECKDKLTLPCLPSKVRDNLNLRLLKEEQREDGCESKGVCLKNGSHDGYESVSNDEADSRPCSRLDAGSSKARSSPVDGQLVEKFLEDMVLTEKLNSVTNDRRCVSRTSLHLNTSSDLVESLAPPSSPPSNSGHLGFVLVGGITATTNSSDTSTRVESASTRPTSDTVRPSLNICKDDDDECAEVSPEVYKKNHMTLAPRYQCEEGECSVLSCLNHFTAIEMMAGNNKAGCDMCTKRQNKGKEKDAKTVYTNSTKRLLISKPPPILILHLKRFQVQMRSFRKLSCHVTFPLVLDIAPFCSKSCENLLEKGQTQLLYSLYGVVEHSGTLHGGHYVAYVKVREGEQKPNQPREGSWYFISDSRVSPVKEEAVLRTQAYLLFYERIM</sequence>
<dbReference type="EC" id="3.4.19.12" evidence="2"/>
<evidence type="ECO:0000256" key="6">
    <source>
        <dbReference type="PROSITE-ProRule" id="PRU00502"/>
    </source>
</evidence>
<feature type="domain" description="USP" evidence="8">
    <location>
        <begin position="191"/>
        <end position="1171"/>
    </location>
</feature>
<feature type="compositionally biased region" description="Basic and acidic residues" evidence="7">
    <location>
        <begin position="451"/>
        <end position="476"/>
    </location>
</feature>
<feature type="compositionally biased region" description="Basic residues" evidence="7">
    <location>
        <begin position="441"/>
        <end position="450"/>
    </location>
</feature>
<evidence type="ECO:0000259" key="9">
    <source>
        <dbReference type="PROSITE" id="PS50271"/>
    </source>
</evidence>
<dbReference type="InterPro" id="IPR018200">
    <property type="entry name" value="USP_CS"/>
</dbReference>